<accession>A0A4Q9MN27</accession>
<gene>
    <name evidence="1" type="ORF">BD311DRAFT_758794</name>
</gene>
<name>A0A4Q9MN27_9APHY</name>
<dbReference type="AlphaFoldDB" id="A0A4Q9MN27"/>
<evidence type="ECO:0000313" key="1">
    <source>
        <dbReference type="EMBL" id="TBU28308.1"/>
    </source>
</evidence>
<feature type="non-terminal residue" evidence="1">
    <location>
        <position position="1"/>
    </location>
</feature>
<organism evidence="1">
    <name type="scientific">Dichomitus squalens</name>
    <dbReference type="NCBI Taxonomy" id="114155"/>
    <lineage>
        <taxon>Eukaryota</taxon>
        <taxon>Fungi</taxon>
        <taxon>Dikarya</taxon>
        <taxon>Basidiomycota</taxon>
        <taxon>Agaricomycotina</taxon>
        <taxon>Agaricomycetes</taxon>
        <taxon>Polyporales</taxon>
        <taxon>Polyporaceae</taxon>
        <taxon>Dichomitus</taxon>
    </lineage>
</organism>
<reference evidence="1" key="1">
    <citation type="submission" date="2019-01" db="EMBL/GenBank/DDBJ databases">
        <title>Draft genome sequences of three monokaryotic isolates of the white-rot basidiomycete fungus Dichomitus squalens.</title>
        <authorList>
            <consortium name="DOE Joint Genome Institute"/>
            <person name="Lopez S.C."/>
            <person name="Andreopoulos B."/>
            <person name="Pangilinan J."/>
            <person name="Lipzen A."/>
            <person name="Riley R."/>
            <person name="Ahrendt S."/>
            <person name="Ng V."/>
            <person name="Barry K."/>
            <person name="Daum C."/>
            <person name="Grigoriev I.V."/>
            <person name="Hilden K.S."/>
            <person name="Makela M.R."/>
            <person name="de Vries R.P."/>
        </authorList>
    </citation>
    <scope>NUCLEOTIDE SEQUENCE [LARGE SCALE GENOMIC DNA]</scope>
    <source>
        <strain evidence="1">OM18370.1</strain>
    </source>
</reference>
<sequence>MRYSHHQWSPIATHLLRFCRLGPQSRRFSRRASRSRRLWRRRVFKSLATTKQCQLHATLSPFSTIDPLGAYLHCLSK</sequence>
<proteinExistence type="predicted"/>
<protein>
    <submittedName>
        <fullName evidence="1">Uncharacterized protein</fullName>
    </submittedName>
</protein>
<dbReference type="Proteomes" id="UP000292957">
    <property type="component" value="Unassembled WGS sequence"/>
</dbReference>
<dbReference type="EMBL" id="ML143423">
    <property type="protein sequence ID" value="TBU28308.1"/>
    <property type="molecule type" value="Genomic_DNA"/>
</dbReference>